<keyword evidence="9" id="KW-1185">Reference proteome</keyword>
<gene>
    <name evidence="8" type="primary">nup160</name>
</gene>
<feature type="domain" description="NUP160 middle TPR" evidence="7">
    <location>
        <begin position="842"/>
        <end position="1012"/>
    </location>
</feature>
<evidence type="ECO:0000259" key="6">
    <source>
        <dbReference type="Pfam" id="PF23347"/>
    </source>
</evidence>
<evidence type="ECO:0000259" key="7">
    <source>
        <dbReference type="Pfam" id="PF23354"/>
    </source>
</evidence>
<feature type="domain" description="Nucleoporin Nup120/160 beta-propeller" evidence="4">
    <location>
        <begin position="63"/>
        <end position="529"/>
    </location>
</feature>
<dbReference type="InterPro" id="IPR056536">
    <property type="entry name" value="TPR_NUP160_C"/>
</dbReference>
<evidence type="ECO:0000256" key="3">
    <source>
        <dbReference type="ARBA" id="ARBA00023242"/>
    </source>
</evidence>
<dbReference type="InterPro" id="IPR059141">
    <property type="entry name" value="Beta-prop_Nup120_160"/>
</dbReference>
<name>A0A674MHJ4_TAKRU</name>
<dbReference type="GeneTree" id="ENSGT00390000000972"/>
<dbReference type="Pfam" id="PF23347">
    <property type="entry name" value="TPR_Nup160_C"/>
    <property type="match status" value="1"/>
</dbReference>
<sequence>MAAALERSFIEICGFERETLNRFREVTVNPGVSAASAGVKFPDSAGAFHYEDSGKLLSVTSNRFIHWSTCGDTVQLVEQSLDTNLLNNAVKVKFTHSTVLPGGVHIQETLNNVVILMSTSQSVHRLVLPHPTRMYRSLHMQSIFTDVGKQSLQDPSSCAVIPSFVGQMGSPITSTAWLSQSGEAHYALASPAGGIVIVTLPPHGTQGGVSILELKRSSMMQRLSGWMPTAIRGEHSPFDLVLSLAVRELEEDSFVFALCQDHKLRMWSLREQACLLEADMLDYMPACKGVRRLAGQGHRLRLAFSSTTGLCLCVYLAVPQRGQFTVLQLVATDNRYSLDHISSLFTTQETLVDFVLTSTDIWGIWVDDSNTTVVKYINFEHNTAGQWNQVFVQPPPEEEVHIGMDQDPRETYLDVLFSPLRFTASAIVKALQIFRRGLDRPSDLSWEALKQEVTLAVEAELQNSVTEFEFSQEEFQQLQVEFWSKFYACCLQYQEALSMPLGLTVSQHTGMVCVLKKGFVSFLLPCFAVDHLYLSYDEYLLSEEDTPISEDPEVGRDVLQLVQCLRLISDAVSPDLAFEMEKAVEHLEPPEGAAELILENMLSNDSENVIEEIQNKLQDIRNPMAAMMVLLREMDLETDSEWGGDGAVLIHLSQLYGSSSAVALICQAVCHMSMTRVMFCRDLLILQKLYLRFGDNVFLGGGSQLLQLQQDLVPRTSHMLTSYHLLKHIGQSLASSVPVDIIDANLQHLSVLQLSDSPALYAHRSGDPQTVVELFYQTVARKMIIAQISSQQQSPPLLHWSHMMSTVVQQLAQLLWPSNPGFQFPECLVTNCQYTQLQVGSLQVLRLLEDVGLPELVIQLASLAITEAVSDVTSQAALWTRIFKHHLDLGHNAEAYEALTQNPDSSMQLDCLRQLVVVLCERSQLKDLVQFPYVNLHDEVVTIIESRARGLDLLAHNYYELLYAFHINRHNYRKAGTVMYEFGMRLGREVRTRLGLQKQVNCYLAALNCLRLIRPEYAWIVQPAFGAMYERPGASPKRNSDGEFSSEPVRRQVDILELKDLEKEYILSRSRLTLAQHHPPSAAIAGSASAVEMVALLVQNGLFDCAVSVCQTFKLSLAPVFEGFTFKCIKLQFGGEESQNEAWSWLAANQLSSVVNTKESSATDEAWRLLASYLDSYPSANAQYHRCVINKLLSHGVPLPDWLIKSYKAVDAASLLRLLLNFDLLDAAAELVLEYVDALLGRGHQYFGIERPLSATSSSVWLPYTSIDQLLQILNESQTNSIVSL</sequence>
<dbReference type="Ensembl" id="ENSTRUT00000067192.1">
    <property type="protein sequence ID" value="ENSTRUP00000060495.1"/>
    <property type="gene ID" value="ENSTRUG00000005911.3"/>
</dbReference>
<dbReference type="Pfam" id="PF23354">
    <property type="entry name" value="TPR_NUP160_120_M"/>
    <property type="match status" value="1"/>
</dbReference>
<proteinExistence type="predicted"/>
<evidence type="ECO:0000256" key="1">
    <source>
        <dbReference type="ARBA" id="ARBA00004123"/>
    </source>
</evidence>
<dbReference type="Pfam" id="PF11715">
    <property type="entry name" value="Beta-prop_Nup120_160"/>
    <property type="match status" value="1"/>
</dbReference>
<evidence type="ECO:0000313" key="9">
    <source>
        <dbReference type="Proteomes" id="UP000005226"/>
    </source>
</evidence>
<protein>
    <submittedName>
        <fullName evidence="8">Nucleoporin 160</fullName>
    </submittedName>
</protein>
<dbReference type="GO" id="GO:0017056">
    <property type="term" value="F:structural constituent of nuclear pore"/>
    <property type="evidence" value="ECO:0007669"/>
    <property type="project" value="TreeGrafter"/>
</dbReference>
<reference evidence="8" key="2">
    <citation type="submission" date="2025-08" db="UniProtKB">
        <authorList>
            <consortium name="Ensembl"/>
        </authorList>
    </citation>
    <scope>IDENTIFICATION</scope>
</reference>
<comment type="subcellular location">
    <subcellularLocation>
        <location evidence="1">Nucleus</location>
    </subcellularLocation>
</comment>
<dbReference type="Proteomes" id="UP000005226">
    <property type="component" value="Chromosome 9"/>
</dbReference>
<dbReference type="PANTHER" id="PTHR21286:SF0">
    <property type="entry name" value="NUCLEAR PORE COMPLEX PROTEIN NUP160"/>
    <property type="match status" value="1"/>
</dbReference>
<keyword evidence="2" id="KW-0813">Transport</keyword>
<dbReference type="Pfam" id="PF23345">
    <property type="entry name" value="NUP160_helical"/>
    <property type="match status" value="1"/>
</dbReference>
<evidence type="ECO:0000256" key="2">
    <source>
        <dbReference type="ARBA" id="ARBA00022448"/>
    </source>
</evidence>
<dbReference type="InterPro" id="IPR056535">
    <property type="entry name" value="TPR_NUP160_M"/>
</dbReference>
<organism evidence="8 9">
    <name type="scientific">Takifugu rubripes</name>
    <name type="common">Japanese pufferfish</name>
    <name type="synonym">Fugu rubripes</name>
    <dbReference type="NCBI Taxonomy" id="31033"/>
    <lineage>
        <taxon>Eukaryota</taxon>
        <taxon>Metazoa</taxon>
        <taxon>Chordata</taxon>
        <taxon>Craniata</taxon>
        <taxon>Vertebrata</taxon>
        <taxon>Euteleostomi</taxon>
        <taxon>Actinopterygii</taxon>
        <taxon>Neopterygii</taxon>
        <taxon>Teleostei</taxon>
        <taxon>Neoteleostei</taxon>
        <taxon>Acanthomorphata</taxon>
        <taxon>Eupercaria</taxon>
        <taxon>Tetraodontiformes</taxon>
        <taxon>Tetradontoidea</taxon>
        <taxon>Tetraodontidae</taxon>
        <taxon>Takifugu</taxon>
    </lineage>
</organism>
<dbReference type="PANTHER" id="PTHR21286">
    <property type="entry name" value="NUCLEAR PORE COMPLEX PROTEIN NUP160"/>
    <property type="match status" value="1"/>
</dbReference>
<reference evidence="8 9" key="1">
    <citation type="journal article" date="2011" name="Genome Biol. Evol.">
        <title>Integration of the genetic map and genome assembly of fugu facilitates insights into distinct features of genome evolution in teleosts and mammals.</title>
        <authorList>
            <person name="Kai W."/>
            <person name="Kikuchi K."/>
            <person name="Tohari S."/>
            <person name="Chew A.K."/>
            <person name="Tay A."/>
            <person name="Fujiwara A."/>
            <person name="Hosoya S."/>
            <person name="Suetake H."/>
            <person name="Naruse K."/>
            <person name="Brenner S."/>
            <person name="Suzuki Y."/>
            <person name="Venkatesh B."/>
        </authorList>
    </citation>
    <scope>NUCLEOTIDE SEQUENCE [LARGE SCALE GENOMIC DNA]</scope>
</reference>
<evidence type="ECO:0000259" key="4">
    <source>
        <dbReference type="Pfam" id="PF11715"/>
    </source>
</evidence>
<dbReference type="GO" id="GO:0005643">
    <property type="term" value="C:nuclear pore"/>
    <property type="evidence" value="ECO:0007669"/>
    <property type="project" value="UniProtKB-ARBA"/>
</dbReference>
<evidence type="ECO:0000313" key="8">
    <source>
        <dbReference type="Ensembl" id="ENSTRUP00000060495.1"/>
    </source>
</evidence>
<accession>A0A674MHJ4</accession>
<reference evidence="8" key="3">
    <citation type="submission" date="2025-09" db="UniProtKB">
        <authorList>
            <consortium name="Ensembl"/>
        </authorList>
    </citation>
    <scope>IDENTIFICATION</scope>
</reference>
<feature type="domain" description="NUP160 C-terminal TPR" evidence="6">
    <location>
        <begin position="1057"/>
        <end position="1281"/>
    </location>
</feature>
<dbReference type="InterPro" id="IPR056547">
    <property type="entry name" value="NUP160_helical"/>
</dbReference>
<dbReference type="InterPro" id="IPR021717">
    <property type="entry name" value="Nucleoporin_Nup160"/>
</dbReference>
<feature type="domain" description="NUP160 helical" evidence="5">
    <location>
        <begin position="551"/>
        <end position="775"/>
    </location>
</feature>
<keyword evidence="3" id="KW-0539">Nucleus</keyword>
<evidence type="ECO:0000259" key="5">
    <source>
        <dbReference type="Pfam" id="PF23345"/>
    </source>
</evidence>